<organism evidence="1">
    <name type="scientific">marine sediment metagenome</name>
    <dbReference type="NCBI Taxonomy" id="412755"/>
    <lineage>
        <taxon>unclassified sequences</taxon>
        <taxon>metagenomes</taxon>
        <taxon>ecological metagenomes</taxon>
    </lineage>
</organism>
<dbReference type="AlphaFoldDB" id="A0A0F9WLR6"/>
<accession>A0A0F9WLR6</accession>
<sequence length="48" mass="5391">MPEKVVCNTCDATYEDKESVEMAKRWIAEGYAPCPNISCPGELILKKE</sequence>
<proteinExistence type="predicted"/>
<gene>
    <name evidence="1" type="ORF">LCGC14_0262650</name>
</gene>
<name>A0A0F9WLR6_9ZZZZ</name>
<reference evidence="1" key="1">
    <citation type="journal article" date="2015" name="Nature">
        <title>Complex archaea that bridge the gap between prokaryotes and eukaryotes.</title>
        <authorList>
            <person name="Spang A."/>
            <person name="Saw J.H."/>
            <person name="Jorgensen S.L."/>
            <person name="Zaremba-Niedzwiedzka K."/>
            <person name="Martijn J."/>
            <person name="Lind A.E."/>
            <person name="van Eijk R."/>
            <person name="Schleper C."/>
            <person name="Guy L."/>
            <person name="Ettema T.J."/>
        </authorList>
    </citation>
    <scope>NUCLEOTIDE SEQUENCE</scope>
</reference>
<protein>
    <submittedName>
        <fullName evidence="1">Uncharacterized protein</fullName>
    </submittedName>
</protein>
<evidence type="ECO:0000313" key="1">
    <source>
        <dbReference type="EMBL" id="KKN86996.1"/>
    </source>
</evidence>
<comment type="caution">
    <text evidence="1">The sequence shown here is derived from an EMBL/GenBank/DDBJ whole genome shotgun (WGS) entry which is preliminary data.</text>
</comment>
<dbReference type="EMBL" id="LAZR01000142">
    <property type="protein sequence ID" value="KKN86996.1"/>
    <property type="molecule type" value="Genomic_DNA"/>
</dbReference>